<sequence>MVFSSSIFLFVFLPIVLLAYFIVPRVFKNTVLLLASLLFYAWGEPKFVLLMIFSIIINYIFGLTVESNRNNKRKVKIIIGLMVFFNLLLLGIFKYTNFIVDNINSLLNISISVPDIPLPIGISFFTFQAMSYVIDVYRKDGKVQRNPLNLALYISLFPQLIAGPIVRYQTVAEQINKRVSDLPRIAYGVRRFIIGLGKKMIIANNCGYIADQIFAQNPADMSTGVAWIGIIAYSLQIYFDFSAYSDMAIGLGKILGFDFLENFNYPYISKSATEFWRRWHISLGSWFRDYLYIPLGGNRKGTFNTYRNLFIVWFATGIWHGASWTFIAWGLYYGFLIMIEKAFLGKLLNKIPTFLQYLYTLIIVMVGWVFFRAETFSYGFSYIAVMFGFSGTSLLDNDTLYYLSQYGILIAIGILGSTPILKKTFELIEYNSINSTFIRIFGKEISINMFLIITFIISVTYIISGTFNPFIYFRF</sequence>
<dbReference type="PIRSF" id="PIRSF500217">
    <property type="entry name" value="AlgI"/>
    <property type="match status" value="1"/>
</dbReference>
<evidence type="ECO:0000256" key="5">
    <source>
        <dbReference type="ARBA" id="ARBA00022989"/>
    </source>
</evidence>
<dbReference type="GO" id="GO:0016746">
    <property type="term" value="F:acyltransferase activity"/>
    <property type="evidence" value="ECO:0007669"/>
    <property type="project" value="UniProtKB-KW"/>
</dbReference>
<evidence type="ECO:0000256" key="8">
    <source>
        <dbReference type="SAM" id="Phobius"/>
    </source>
</evidence>
<keyword evidence="7 9" id="KW-0808">Transferase</keyword>
<evidence type="ECO:0000313" key="10">
    <source>
        <dbReference type="Proteomes" id="UP000216498"/>
    </source>
</evidence>
<evidence type="ECO:0000256" key="2">
    <source>
        <dbReference type="ARBA" id="ARBA00010323"/>
    </source>
</evidence>
<feature type="transmembrane region" description="Helical" evidence="8">
    <location>
        <begin position="401"/>
        <end position="421"/>
    </location>
</feature>
<evidence type="ECO:0000256" key="1">
    <source>
        <dbReference type="ARBA" id="ARBA00004651"/>
    </source>
</evidence>
<gene>
    <name evidence="9" type="ORF">CIL03_12010</name>
</gene>
<evidence type="ECO:0000256" key="6">
    <source>
        <dbReference type="ARBA" id="ARBA00023136"/>
    </source>
</evidence>
<feature type="transmembrane region" description="Helical" evidence="8">
    <location>
        <begin position="116"/>
        <end position="137"/>
    </location>
</feature>
<dbReference type="Proteomes" id="UP000216498">
    <property type="component" value="Unassembled WGS sequence"/>
</dbReference>
<dbReference type="GO" id="GO:0005886">
    <property type="term" value="C:plasma membrane"/>
    <property type="evidence" value="ECO:0007669"/>
    <property type="project" value="UniProtKB-SubCell"/>
</dbReference>
<keyword evidence="3 7" id="KW-1003">Cell membrane</keyword>
<keyword evidence="6 7" id="KW-0472">Membrane</keyword>
<dbReference type="GO" id="GO:0042121">
    <property type="term" value="P:alginic acid biosynthetic process"/>
    <property type="evidence" value="ECO:0007669"/>
    <property type="project" value="InterPro"/>
</dbReference>
<dbReference type="PIRSF" id="PIRSF016636">
    <property type="entry name" value="AlgI_DltB"/>
    <property type="match status" value="1"/>
</dbReference>
<dbReference type="InterPro" id="IPR028362">
    <property type="entry name" value="AlgI"/>
</dbReference>
<feature type="transmembrane region" description="Helical" evidence="8">
    <location>
        <begin position="309"/>
        <end position="334"/>
    </location>
</feature>
<keyword evidence="10" id="KW-1185">Reference proteome</keyword>
<dbReference type="RefSeq" id="WP_094886107.1">
    <property type="nucleotide sequence ID" value="NZ_NPMS01000005.1"/>
</dbReference>
<dbReference type="PANTHER" id="PTHR13285:SF18">
    <property type="entry name" value="PROTEIN-CYSTEINE N-PALMITOYLTRANSFERASE RASP"/>
    <property type="match status" value="1"/>
</dbReference>
<keyword evidence="4 8" id="KW-0812">Transmembrane</keyword>
<dbReference type="Pfam" id="PF03062">
    <property type="entry name" value="MBOAT"/>
    <property type="match status" value="1"/>
</dbReference>
<dbReference type="AlphaFoldDB" id="A0A265N8M5"/>
<proteinExistence type="inferred from homology"/>
<accession>A0A265N8M5</accession>
<comment type="caution">
    <text evidence="9">The sequence shown here is derived from an EMBL/GenBank/DDBJ whole genome shotgun (WGS) entry which is preliminary data.</text>
</comment>
<feature type="transmembrane region" description="Helical" evidence="8">
    <location>
        <begin position="354"/>
        <end position="371"/>
    </location>
</feature>
<evidence type="ECO:0000313" key="9">
    <source>
        <dbReference type="EMBL" id="OZU88368.1"/>
    </source>
</evidence>
<feature type="transmembrane region" description="Helical" evidence="8">
    <location>
        <begin position="378"/>
        <end position="395"/>
    </location>
</feature>
<feature type="transmembrane region" description="Helical" evidence="8">
    <location>
        <begin position="77"/>
        <end position="96"/>
    </location>
</feature>
<keyword evidence="7 9" id="KW-0012">Acyltransferase</keyword>
<dbReference type="OrthoDB" id="9805788at2"/>
<organism evidence="9 10">
    <name type="scientific">Virgibacillus indicus</name>
    <dbReference type="NCBI Taxonomy" id="2024554"/>
    <lineage>
        <taxon>Bacteria</taxon>
        <taxon>Bacillati</taxon>
        <taxon>Bacillota</taxon>
        <taxon>Bacilli</taxon>
        <taxon>Bacillales</taxon>
        <taxon>Bacillaceae</taxon>
        <taxon>Virgibacillus</taxon>
    </lineage>
</organism>
<name>A0A265N8M5_9BACI</name>
<comment type="subcellular location">
    <subcellularLocation>
        <location evidence="1">Cell membrane</location>
        <topology evidence="1">Multi-pass membrane protein</topology>
    </subcellularLocation>
</comment>
<feature type="transmembrane region" description="Helical" evidence="8">
    <location>
        <begin position="449"/>
        <end position="473"/>
    </location>
</feature>
<keyword evidence="5 8" id="KW-1133">Transmembrane helix</keyword>
<reference evidence="9 10" key="1">
    <citation type="submission" date="2017-08" db="EMBL/GenBank/DDBJ databases">
        <title>Virgibacillus indicus sp. nov. and Virgibacillus profoundi sp. nov, two moderately halophilic bacteria isolated from marine sediment by using the Microfluidic Streak Plate.</title>
        <authorList>
            <person name="Xu B."/>
            <person name="Hu B."/>
            <person name="Wang J."/>
            <person name="Zhu Y."/>
            <person name="Huang L."/>
            <person name="Du W."/>
            <person name="Huang Y."/>
        </authorList>
    </citation>
    <scope>NUCLEOTIDE SEQUENCE [LARGE SCALE GENOMIC DNA]</scope>
    <source>
        <strain evidence="9 10">IO3-P2-C2</strain>
    </source>
</reference>
<dbReference type="EMBL" id="NPMS01000005">
    <property type="protein sequence ID" value="OZU88368.1"/>
    <property type="molecule type" value="Genomic_DNA"/>
</dbReference>
<evidence type="ECO:0000256" key="7">
    <source>
        <dbReference type="PIRNR" id="PIRNR016636"/>
    </source>
</evidence>
<protein>
    <submittedName>
        <fullName evidence="9">Membrane-bound O-acyltransferase family protein</fullName>
    </submittedName>
</protein>
<dbReference type="InterPro" id="IPR051085">
    <property type="entry name" value="MB_O-acyltransferase"/>
</dbReference>
<dbReference type="InterPro" id="IPR024194">
    <property type="entry name" value="Ac/AlaTfrase_AlgI/DltB"/>
</dbReference>
<dbReference type="PANTHER" id="PTHR13285">
    <property type="entry name" value="ACYLTRANSFERASE"/>
    <property type="match status" value="1"/>
</dbReference>
<feature type="transmembrane region" description="Helical" evidence="8">
    <location>
        <begin position="47"/>
        <end position="65"/>
    </location>
</feature>
<feature type="transmembrane region" description="Helical" evidence="8">
    <location>
        <begin position="7"/>
        <end position="27"/>
    </location>
</feature>
<dbReference type="InterPro" id="IPR004299">
    <property type="entry name" value="MBOAT_fam"/>
</dbReference>
<comment type="similarity">
    <text evidence="2 7">Belongs to the membrane-bound acyltransferase family.</text>
</comment>
<evidence type="ECO:0000256" key="3">
    <source>
        <dbReference type="ARBA" id="ARBA00022475"/>
    </source>
</evidence>
<evidence type="ECO:0000256" key="4">
    <source>
        <dbReference type="ARBA" id="ARBA00022692"/>
    </source>
</evidence>